<sequence>MTRPLDGWLAWGSLVTMLLALLGAFLFAQTEQVMGPIQRIFYVHLPLAWIGFVAFGHACWAGIQYLRTGRRGWDAAGASAAEIGVLFSTLVIVTGSLWARPVWGTWWTWDPQLVTYMILWLIYVGYLMLRSAAGDDPRRARFAAVFAIVGFVDVPLVWFSARYLRALSPVIFTTHSIGLAPSMAQALGVGLVAWSVFYALLFRARLRLGLLEMQVAGLADEAG</sequence>
<reference evidence="10 11" key="1">
    <citation type="journal article" date="2019" name="Nat. Microbiol.">
        <title>Mediterranean grassland soil C-N compound turnover is dependent on rainfall and depth, and is mediated by genomically divergent microorganisms.</title>
        <authorList>
            <person name="Diamond S."/>
            <person name="Andeer P.F."/>
            <person name="Li Z."/>
            <person name="Crits-Christoph A."/>
            <person name="Burstein D."/>
            <person name="Anantharaman K."/>
            <person name="Lane K.R."/>
            <person name="Thomas B.C."/>
            <person name="Pan C."/>
            <person name="Northen T.R."/>
            <person name="Banfield J.F."/>
        </authorList>
    </citation>
    <scope>NUCLEOTIDE SEQUENCE [LARGE SCALE GENOMIC DNA]</scope>
    <source>
        <strain evidence="10">NP_3</strain>
    </source>
</reference>
<feature type="transmembrane region" description="Helical" evidence="8">
    <location>
        <begin position="40"/>
        <end position="63"/>
    </location>
</feature>
<comment type="subcellular location">
    <subcellularLocation>
        <location evidence="1">Membrane</location>
        <topology evidence="1">Multi-pass membrane protein</topology>
    </subcellularLocation>
</comment>
<dbReference type="GO" id="GO:0017004">
    <property type="term" value="P:cytochrome complex assembly"/>
    <property type="evidence" value="ECO:0007669"/>
    <property type="project" value="UniProtKB-KW"/>
</dbReference>
<gene>
    <name evidence="10" type="ORF">E6H00_09500</name>
</gene>
<feature type="transmembrane region" description="Helical" evidence="8">
    <location>
        <begin position="141"/>
        <end position="159"/>
    </location>
</feature>
<evidence type="ECO:0000256" key="1">
    <source>
        <dbReference type="ARBA" id="ARBA00004141"/>
    </source>
</evidence>
<dbReference type="PANTHER" id="PTHR30071">
    <property type="entry name" value="HEME EXPORTER PROTEIN C"/>
    <property type="match status" value="1"/>
</dbReference>
<dbReference type="GO" id="GO:0015232">
    <property type="term" value="F:heme transmembrane transporter activity"/>
    <property type="evidence" value="ECO:0007669"/>
    <property type="project" value="InterPro"/>
</dbReference>
<dbReference type="AlphaFoldDB" id="A0A537K1A6"/>
<evidence type="ECO:0000256" key="2">
    <source>
        <dbReference type="ARBA" id="ARBA00005840"/>
    </source>
</evidence>
<comment type="similarity">
    <text evidence="2">Belongs to the CcmC/CycZ/HelC family.</text>
</comment>
<dbReference type="GO" id="GO:0005886">
    <property type="term" value="C:plasma membrane"/>
    <property type="evidence" value="ECO:0007669"/>
    <property type="project" value="TreeGrafter"/>
</dbReference>
<feature type="domain" description="Cytochrome c assembly protein" evidence="9">
    <location>
        <begin position="12"/>
        <end position="165"/>
    </location>
</feature>
<evidence type="ECO:0000256" key="8">
    <source>
        <dbReference type="SAM" id="Phobius"/>
    </source>
</evidence>
<evidence type="ECO:0000256" key="4">
    <source>
        <dbReference type="ARBA" id="ARBA00022692"/>
    </source>
</evidence>
<feature type="transmembrane region" description="Helical" evidence="8">
    <location>
        <begin position="111"/>
        <end position="129"/>
    </location>
</feature>
<feature type="transmembrane region" description="Helical" evidence="8">
    <location>
        <begin position="179"/>
        <end position="201"/>
    </location>
</feature>
<organism evidence="10 11">
    <name type="scientific">Candidatus Segetimicrobium genomatis</name>
    <dbReference type="NCBI Taxonomy" id="2569760"/>
    <lineage>
        <taxon>Bacteria</taxon>
        <taxon>Bacillati</taxon>
        <taxon>Candidatus Sysuimicrobiota</taxon>
        <taxon>Candidatus Sysuimicrobiia</taxon>
        <taxon>Candidatus Sysuimicrobiales</taxon>
        <taxon>Candidatus Segetimicrobiaceae</taxon>
        <taxon>Candidatus Segetimicrobium</taxon>
    </lineage>
</organism>
<evidence type="ECO:0000313" key="11">
    <source>
        <dbReference type="Proteomes" id="UP000318509"/>
    </source>
</evidence>
<evidence type="ECO:0000256" key="6">
    <source>
        <dbReference type="ARBA" id="ARBA00022989"/>
    </source>
</evidence>
<name>A0A537K1A6_9BACT</name>
<dbReference type="InterPro" id="IPR003557">
    <property type="entry name" value="Cyt_c_biogenesis_CcmC"/>
</dbReference>
<evidence type="ECO:0000256" key="7">
    <source>
        <dbReference type="ARBA" id="ARBA00023136"/>
    </source>
</evidence>
<dbReference type="GO" id="GO:0020037">
    <property type="term" value="F:heme binding"/>
    <property type="evidence" value="ECO:0007669"/>
    <property type="project" value="InterPro"/>
</dbReference>
<dbReference type="Pfam" id="PF01578">
    <property type="entry name" value="Cytochrom_C_asm"/>
    <property type="match status" value="1"/>
</dbReference>
<keyword evidence="5" id="KW-0201">Cytochrome c-type biogenesis</keyword>
<evidence type="ECO:0000259" key="9">
    <source>
        <dbReference type="Pfam" id="PF01578"/>
    </source>
</evidence>
<dbReference type="InterPro" id="IPR045062">
    <property type="entry name" value="Cyt_c_biogenesis_CcsA/CcmC"/>
</dbReference>
<dbReference type="PRINTS" id="PR01386">
    <property type="entry name" value="CCMCBIOGNSIS"/>
</dbReference>
<evidence type="ECO:0000313" key="10">
    <source>
        <dbReference type="EMBL" id="TMI89577.1"/>
    </source>
</evidence>
<comment type="caution">
    <text evidence="10">The sequence shown here is derived from an EMBL/GenBank/DDBJ whole genome shotgun (WGS) entry which is preliminary data.</text>
</comment>
<evidence type="ECO:0000256" key="3">
    <source>
        <dbReference type="ARBA" id="ARBA00016463"/>
    </source>
</evidence>
<protein>
    <recommendedName>
        <fullName evidence="3">Heme exporter protein C</fullName>
    </recommendedName>
</protein>
<keyword evidence="7 8" id="KW-0472">Membrane</keyword>
<proteinExistence type="inferred from homology"/>
<evidence type="ECO:0000256" key="5">
    <source>
        <dbReference type="ARBA" id="ARBA00022748"/>
    </source>
</evidence>
<accession>A0A537K1A6</accession>
<dbReference type="PANTHER" id="PTHR30071:SF1">
    <property type="entry name" value="CYTOCHROME B_B6 PROTEIN-RELATED"/>
    <property type="match status" value="1"/>
</dbReference>
<dbReference type="Proteomes" id="UP000318509">
    <property type="component" value="Unassembled WGS sequence"/>
</dbReference>
<keyword evidence="4 8" id="KW-0812">Transmembrane</keyword>
<feature type="transmembrane region" description="Helical" evidence="8">
    <location>
        <begin position="7"/>
        <end position="28"/>
    </location>
</feature>
<dbReference type="EMBL" id="VBAK01000121">
    <property type="protein sequence ID" value="TMI89577.1"/>
    <property type="molecule type" value="Genomic_DNA"/>
</dbReference>
<dbReference type="InterPro" id="IPR002541">
    <property type="entry name" value="Cyt_c_assembly"/>
</dbReference>
<feature type="transmembrane region" description="Helical" evidence="8">
    <location>
        <begin position="75"/>
        <end position="99"/>
    </location>
</feature>
<keyword evidence="6 8" id="KW-1133">Transmembrane helix</keyword>